<dbReference type="EMBL" id="VFOL01000001">
    <property type="protein sequence ID" value="TQL37467.1"/>
    <property type="molecule type" value="Genomic_DNA"/>
</dbReference>
<gene>
    <name evidence="1" type="ORF">FB564_2626</name>
</gene>
<proteinExistence type="predicted"/>
<accession>A0A542XNM6</accession>
<sequence length="174" mass="18943">MLLLTIACCCGCPAYWITPVVNQFPASAALPDEVKDLRLREDDHSARTAAKLEAQVDEAHWMASDTFAGIYRTRAGKQVTVFGGTGFWFRPESKAEGEIARLTDRYALDEAQVFDTGIRGRHGRCAIGHDDGTDVVVCTSADYGSIATAVFTRLSVDDSATLLGALREQIVTRN</sequence>
<dbReference type="AlphaFoldDB" id="A0A542XNM6"/>
<protein>
    <submittedName>
        <fullName evidence="1">Uncharacterized protein</fullName>
    </submittedName>
</protein>
<comment type="caution">
    <text evidence="1">The sequence shown here is derived from an EMBL/GenBank/DDBJ whole genome shotgun (WGS) entry which is preliminary data.</text>
</comment>
<reference evidence="1 2" key="1">
    <citation type="submission" date="2019-06" db="EMBL/GenBank/DDBJ databases">
        <title>Sequencing the genomes of 1000 actinobacteria strains.</title>
        <authorList>
            <person name="Klenk H.-P."/>
        </authorList>
    </citation>
    <scope>NUCLEOTIDE SEQUENCE [LARGE SCALE GENOMIC DNA]</scope>
    <source>
        <strain evidence="1 2">DSM 44819</strain>
    </source>
</reference>
<evidence type="ECO:0000313" key="1">
    <source>
        <dbReference type="EMBL" id="TQL37467.1"/>
    </source>
</evidence>
<organism evidence="1 2">
    <name type="scientific">Salinispora arenicola</name>
    <dbReference type="NCBI Taxonomy" id="168697"/>
    <lineage>
        <taxon>Bacteria</taxon>
        <taxon>Bacillati</taxon>
        <taxon>Actinomycetota</taxon>
        <taxon>Actinomycetes</taxon>
        <taxon>Micromonosporales</taxon>
        <taxon>Micromonosporaceae</taxon>
        <taxon>Salinispora</taxon>
    </lineage>
</organism>
<name>A0A542XNM6_SALAC</name>
<evidence type="ECO:0000313" key="2">
    <source>
        <dbReference type="Proteomes" id="UP000315983"/>
    </source>
</evidence>
<dbReference type="Proteomes" id="UP000315983">
    <property type="component" value="Unassembled WGS sequence"/>
</dbReference>